<evidence type="ECO:0000313" key="2">
    <source>
        <dbReference type="Proteomes" id="UP000714915"/>
    </source>
</evidence>
<evidence type="ECO:0000313" key="1">
    <source>
        <dbReference type="EMBL" id="MCA9386900.1"/>
    </source>
</evidence>
<dbReference type="Proteomes" id="UP000714915">
    <property type="component" value="Unassembled WGS sequence"/>
</dbReference>
<reference evidence="1" key="2">
    <citation type="journal article" date="2021" name="Microbiome">
        <title>Successional dynamics and alternative stable states in a saline activated sludge microbial community over 9 years.</title>
        <authorList>
            <person name="Wang Y."/>
            <person name="Ye J."/>
            <person name="Ju F."/>
            <person name="Liu L."/>
            <person name="Boyd J.A."/>
            <person name="Deng Y."/>
            <person name="Parks D.H."/>
            <person name="Jiang X."/>
            <person name="Yin X."/>
            <person name="Woodcroft B.J."/>
            <person name="Tyson G.W."/>
            <person name="Hugenholtz P."/>
            <person name="Polz M.F."/>
            <person name="Zhang T."/>
        </authorList>
    </citation>
    <scope>NUCLEOTIDE SEQUENCE</scope>
    <source>
        <strain evidence="1">HKST-UBA09</strain>
    </source>
</reference>
<protein>
    <submittedName>
        <fullName evidence="1">Uncharacterized protein</fullName>
    </submittedName>
</protein>
<proteinExistence type="predicted"/>
<name>A0A955LA20_9BACT</name>
<sequence length="257" mass="29140">MGLRSDINSVVESASNVLGAEDDSMPDNKAISQIQATLEYIKLNPIEATRVFNQYMDLARTMITFSEKDLNIIDKAHVKYNKLKGDSATNSASKVSTREFLKLIEEKNYEIQIDFALLLPLDISKALDPLFEMMYLASQTIFFNPEYKPVDGDPKADSMIWGHTQIESEDPRVLLHFIIAHGIERYIINVLNLDIKKDSVLNALTDALCLKNARGELDKELLDIWLNPKKPKNGQEGGMGWLNHLRVEAFDKVIQEN</sequence>
<gene>
    <name evidence="1" type="ORF">KC669_02585</name>
</gene>
<comment type="caution">
    <text evidence="1">The sequence shown here is derived from an EMBL/GenBank/DDBJ whole genome shotgun (WGS) entry which is preliminary data.</text>
</comment>
<dbReference type="AlphaFoldDB" id="A0A955LA20"/>
<dbReference type="EMBL" id="JAGQLF010000024">
    <property type="protein sequence ID" value="MCA9386900.1"/>
    <property type="molecule type" value="Genomic_DNA"/>
</dbReference>
<organism evidence="1 2">
    <name type="scientific">Candidatus Dojkabacteria bacterium</name>
    <dbReference type="NCBI Taxonomy" id="2099670"/>
    <lineage>
        <taxon>Bacteria</taxon>
        <taxon>Candidatus Dojkabacteria</taxon>
    </lineage>
</organism>
<accession>A0A955LA20</accession>
<reference evidence="1" key="1">
    <citation type="submission" date="2020-04" db="EMBL/GenBank/DDBJ databases">
        <authorList>
            <person name="Zhang T."/>
        </authorList>
    </citation>
    <scope>NUCLEOTIDE SEQUENCE</scope>
    <source>
        <strain evidence="1">HKST-UBA09</strain>
    </source>
</reference>